<dbReference type="Proteomes" id="UP001305702">
    <property type="component" value="Chromosome"/>
</dbReference>
<dbReference type="AlphaFoldDB" id="A0AA96LGA6"/>
<protein>
    <submittedName>
        <fullName evidence="1">Uncharacterized protein</fullName>
    </submittedName>
</protein>
<dbReference type="EMBL" id="CP130318">
    <property type="protein sequence ID" value="WNQ12694.1"/>
    <property type="molecule type" value="Genomic_DNA"/>
</dbReference>
<name>A0AA96LGA6_9BACL</name>
<organism evidence="1 2">
    <name type="scientific">Paenibacillus aurantius</name>
    <dbReference type="NCBI Taxonomy" id="2918900"/>
    <lineage>
        <taxon>Bacteria</taxon>
        <taxon>Bacillati</taxon>
        <taxon>Bacillota</taxon>
        <taxon>Bacilli</taxon>
        <taxon>Bacillales</taxon>
        <taxon>Paenibacillaceae</taxon>
        <taxon>Paenibacillus</taxon>
    </lineage>
</organism>
<gene>
    <name evidence="1" type="ORF">MJA45_06590</name>
</gene>
<evidence type="ECO:0000313" key="1">
    <source>
        <dbReference type="EMBL" id="WNQ12694.1"/>
    </source>
</evidence>
<dbReference type="KEGG" id="paun:MJA45_06590"/>
<proteinExistence type="predicted"/>
<evidence type="ECO:0000313" key="2">
    <source>
        <dbReference type="Proteomes" id="UP001305702"/>
    </source>
</evidence>
<sequence length="54" mass="5948">MALIKAGQYTYRSEARIIVTDKQAPANNVQVSSGRITPGQLIELPRHAAAQEKR</sequence>
<reference evidence="1 2" key="1">
    <citation type="submission" date="2022-02" db="EMBL/GenBank/DDBJ databases">
        <title>Paenibacillus sp. MBLB1776 Whole Genome Shotgun Sequencing.</title>
        <authorList>
            <person name="Hwang C.Y."/>
            <person name="Cho E.-S."/>
            <person name="Seo M.-J."/>
        </authorList>
    </citation>
    <scope>NUCLEOTIDE SEQUENCE [LARGE SCALE GENOMIC DNA]</scope>
    <source>
        <strain evidence="1 2">MBLB1776</strain>
    </source>
</reference>
<dbReference type="RefSeq" id="WP_315606472.1">
    <property type="nucleotide sequence ID" value="NZ_CP130318.1"/>
</dbReference>
<accession>A0AA96LGA6</accession>
<keyword evidence="2" id="KW-1185">Reference proteome</keyword>